<proteinExistence type="predicted"/>
<name>A0AAE0BY12_9CHLO</name>
<organism evidence="3 4">
    <name type="scientific">Cymbomonas tetramitiformis</name>
    <dbReference type="NCBI Taxonomy" id="36881"/>
    <lineage>
        <taxon>Eukaryota</taxon>
        <taxon>Viridiplantae</taxon>
        <taxon>Chlorophyta</taxon>
        <taxon>Pyramimonadophyceae</taxon>
        <taxon>Pyramimonadales</taxon>
        <taxon>Pyramimonadaceae</taxon>
        <taxon>Cymbomonas</taxon>
    </lineage>
</organism>
<keyword evidence="4" id="KW-1185">Reference proteome</keyword>
<protein>
    <submittedName>
        <fullName evidence="3">Uncharacterized protein</fullName>
    </submittedName>
</protein>
<keyword evidence="1" id="KW-0175">Coiled coil</keyword>
<accession>A0AAE0BY12</accession>
<dbReference type="Proteomes" id="UP001190700">
    <property type="component" value="Unassembled WGS sequence"/>
</dbReference>
<feature type="region of interest" description="Disordered" evidence="2">
    <location>
        <begin position="184"/>
        <end position="204"/>
    </location>
</feature>
<dbReference type="AlphaFoldDB" id="A0AAE0BY12"/>
<reference evidence="3 4" key="1">
    <citation type="journal article" date="2015" name="Genome Biol. Evol.">
        <title>Comparative Genomics of a Bacterivorous Green Alga Reveals Evolutionary Causalities and Consequences of Phago-Mixotrophic Mode of Nutrition.</title>
        <authorList>
            <person name="Burns J.A."/>
            <person name="Paasch A."/>
            <person name="Narechania A."/>
            <person name="Kim E."/>
        </authorList>
    </citation>
    <scope>NUCLEOTIDE SEQUENCE [LARGE SCALE GENOMIC DNA]</scope>
    <source>
        <strain evidence="3 4">PLY_AMNH</strain>
    </source>
</reference>
<feature type="coiled-coil region" evidence="1">
    <location>
        <begin position="264"/>
        <end position="344"/>
    </location>
</feature>
<feature type="coiled-coil region" evidence="1">
    <location>
        <begin position="490"/>
        <end position="545"/>
    </location>
</feature>
<evidence type="ECO:0000313" key="3">
    <source>
        <dbReference type="EMBL" id="KAK3244861.1"/>
    </source>
</evidence>
<evidence type="ECO:0000313" key="4">
    <source>
        <dbReference type="Proteomes" id="UP001190700"/>
    </source>
</evidence>
<evidence type="ECO:0000256" key="1">
    <source>
        <dbReference type="SAM" id="Coils"/>
    </source>
</evidence>
<sequence length="637" mass="68910">MEGSSVIADGDPDQRMPSGNGSPVNVAEVQASSVPLRVDVGHGNSVPDALLSTERFISSLPPLVQKALVISRSYRDQCFPEEAGSPTSSILDSPDFVLSDDGCRLQFPPNADARCVSQIALRIQQEALKRGAEVERLRGELAAQRDDHRETGRHAGLLAAGLEESVAMVLEAAKQMQAAEIHVPASPDSRAVPETPFSTMSSAPNTPLEVPSATLMQPISPNSGRAVTTPRPDAVFNAAVSPPTPSQLFAASPEKTSPPREPPADDLLRCLEAEIKELKAKQEELMQERAAAEAKAVAAERRADIAESARNAAETVERTTSELKEELERKLRGLEVAQRREAAAAVDAKATAAGAIAQLKQAALAMDAHNAGPAEAKSEVAAQVAECTKLDEFPKDMQARIAQADIARLNDECKRLGQERNVMAEALAQEKMRADGAATERGALQQQLKTMAMHNASLANDLAKADSDVTTGMMERARLVNEAGVHERNASQAKQSEEGVEREKTQLMQERAKASQEISYLTAEVNRLKAEVQAEAEKHIETETKLRLKTKEGDEIYKERTRFEVESISQSSQAAEMKQRMESAVAELGLVQARSQELTSEMVKLKEEKEEDARRVCHAPCLPESCCVAQASSSLLR</sequence>
<gene>
    <name evidence="3" type="ORF">CYMTET_45547</name>
</gene>
<feature type="coiled-coil region" evidence="1">
    <location>
        <begin position="399"/>
        <end position="426"/>
    </location>
</feature>
<comment type="caution">
    <text evidence="3">The sequence shown here is derived from an EMBL/GenBank/DDBJ whole genome shotgun (WGS) entry which is preliminary data.</text>
</comment>
<feature type="region of interest" description="Disordered" evidence="2">
    <location>
        <begin position="240"/>
        <end position="262"/>
    </location>
</feature>
<dbReference type="EMBL" id="LGRX02031311">
    <property type="protein sequence ID" value="KAK3244861.1"/>
    <property type="molecule type" value="Genomic_DNA"/>
</dbReference>
<feature type="region of interest" description="Disordered" evidence="2">
    <location>
        <begin position="1"/>
        <end position="27"/>
    </location>
</feature>
<feature type="coiled-coil region" evidence="1">
    <location>
        <begin position="588"/>
        <end position="615"/>
    </location>
</feature>
<evidence type="ECO:0000256" key="2">
    <source>
        <dbReference type="SAM" id="MobiDB-lite"/>
    </source>
</evidence>